<dbReference type="GO" id="GO:0003924">
    <property type="term" value="F:GTPase activity"/>
    <property type="evidence" value="ECO:0007669"/>
    <property type="project" value="InterPro"/>
</dbReference>
<dbReference type="InterPro" id="IPR005225">
    <property type="entry name" value="Small_GTP-bd"/>
</dbReference>
<protein>
    <recommendedName>
        <fullName evidence="2">Tr-type G domain-containing protein</fullName>
    </recommendedName>
</protein>
<dbReference type="InterPro" id="IPR000795">
    <property type="entry name" value="T_Tr_GTP-bd_dom"/>
</dbReference>
<dbReference type="PROSITE" id="PS51722">
    <property type="entry name" value="G_TR_2"/>
    <property type="match status" value="1"/>
</dbReference>
<dbReference type="AlphaFoldDB" id="A0A813EGV6"/>
<dbReference type="SUPFAM" id="SSF52540">
    <property type="entry name" value="P-loop containing nucleoside triphosphate hydrolases"/>
    <property type="match status" value="1"/>
</dbReference>
<sequence>MACRALAPGESPASKIRNFSIIGHSEYEKSVFASSLLEAAGVAKTEEVEAQLLDDMEIDLEMESGITRKLNTARMQVISNKGEDFVLNLVDTPGRADFTYEVSCSLAACEGALLIIDATKGVQAQTIANYALAVDYDLKIIPVLSKVDLPTADCQKVSAEVKDAIGLDCSNAIRCSASSGLGLKEVISAIIDQVPPPGDAAKALLRMLVFDSFYDEDRGDIVSMVRVVDGYVFRGQGIHFMNSGKDSVVEELGIMIGGLREPVGISVAGEVGYLVSSVSRVDDSRIGETIVAAGTQLVSRAIAHSRSLTSQRFCGVFPEDGTGYDTLRAAFQRLALDDAAITYAAENSSTLGLGFRCGFVSMLHLQVDPLMFQQLRS</sequence>
<keyword evidence="1" id="KW-0472">Membrane</keyword>
<dbReference type="Gene3D" id="3.30.70.870">
    <property type="entry name" value="Elongation Factor G (Translational Gtpase), domain 3"/>
    <property type="match status" value="1"/>
</dbReference>
<evidence type="ECO:0000313" key="3">
    <source>
        <dbReference type="EMBL" id="CAE8600342.1"/>
    </source>
</evidence>
<dbReference type="GO" id="GO:0005525">
    <property type="term" value="F:GTP binding"/>
    <property type="evidence" value="ECO:0007669"/>
    <property type="project" value="InterPro"/>
</dbReference>
<evidence type="ECO:0000259" key="2">
    <source>
        <dbReference type="PROSITE" id="PS51722"/>
    </source>
</evidence>
<dbReference type="Proteomes" id="UP000654075">
    <property type="component" value="Unassembled WGS sequence"/>
</dbReference>
<dbReference type="OrthoDB" id="1074at2759"/>
<feature type="domain" description="Tr-type G" evidence="2">
    <location>
        <begin position="14"/>
        <end position="198"/>
    </location>
</feature>
<dbReference type="InterPro" id="IPR009000">
    <property type="entry name" value="Transl_B-barrel_sf"/>
</dbReference>
<name>A0A813EGV6_POLGL</name>
<dbReference type="Gene3D" id="3.40.50.300">
    <property type="entry name" value="P-loop containing nucleotide triphosphate hydrolases"/>
    <property type="match status" value="1"/>
</dbReference>
<organism evidence="3 4">
    <name type="scientific">Polarella glacialis</name>
    <name type="common">Dinoflagellate</name>
    <dbReference type="NCBI Taxonomy" id="89957"/>
    <lineage>
        <taxon>Eukaryota</taxon>
        <taxon>Sar</taxon>
        <taxon>Alveolata</taxon>
        <taxon>Dinophyceae</taxon>
        <taxon>Suessiales</taxon>
        <taxon>Suessiaceae</taxon>
        <taxon>Polarella</taxon>
    </lineage>
</organism>
<keyword evidence="1" id="KW-0496">Mitochondrion</keyword>
<dbReference type="GO" id="GO:0045727">
    <property type="term" value="P:positive regulation of translation"/>
    <property type="evidence" value="ECO:0007669"/>
    <property type="project" value="TreeGrafter"/>
</dbReference>
<dbReference type="GO" id="GO:0043022">
    <property type="term" value="F:ribosome binding"/>
    <property type="evidence" value="ECO:0007669"/>
    <property type="project" value="TreeGrafter"/>
</dbReference>
<reference evidence="3" key="1">
    <citation type="submission" date="2021-02" db="EMBL/GenBank/DDBJ databases">
        <authorList>
            <person name="Dougan E. K."/>
            <person name="Rhodes N."/>
            <person name="Thang M."/>
            <person name="Chan C."/>
        </authorList>
    </citation>
    <scope>NUCLEOTIDE SEQUENCE</scope>
</reference>
<dbReference type="PANTHER" id="PTHR43512:SF4">
    <property type="entry name" value="TRANSLATION FACTOR GUF1 HOMOLOG, CHLOROPLASTIC"/>
    <property type="match status" value="1"/>
</dbReference>
<dbReference type="PRINTS" id="PR00315">
    <property type="entry name" value="ELONGATNFCT"/>
</dbReference>
<dbReference type="OMA" id="PICCASQ"/>
<keyword evidence="1" id="KW-0999">Mitochondrion inner membrane</keyword>
<dbReference type="NCBIfam" id="TIGR00231">
    <property type="entry name" value="small_GTP"/>
    <property type="match status" value="1"/>
</dbReference>
<dbReference type="InterPro" id="IPR027417">
    <property type="entry name" value="P-loop_NTPase"/>
</dbReference>
<dbReference type="SUPFAM" id="SSF50447">
    <property type="entry name" value="Translation proteins"/>
    <property type="match status" value="1"/>
</dbReference>
<dbReference type="PANTHER" id="PTHR43512">
    <property type="entry name" value="TRANSLATION FACTOR GUF1-RELATED"/>
    <property type="match status" value="1"/>
</dbReference>
<dbReference type="EMBL" id="CAJNNV010012053">
    <property type="protein sequence ID" value="CAE8600342.1"/>
    <property type="molecule type" value="Genomic_DNA"/>
</dbReference>
<evidence type="ECO:0000256" key="1">
    <source>
        <dbReference type="ARBA" id="ARBA00022792"/>
    </source>
</evidence>
<gene>
    <name evidence="3" type="ORF">PGLA1383_LOCUS18674</name>
</gene>
<proteinExistence type="predicted"/>
<dbReference type="Pfam" id="PF00009">
    <property type="entry name" value="GTP_EFTU"/>
    <property type="match status" value="1"/>
</dbReference>
<evidence type="ECO:0000313" key="4">
    <source>
        <dbReference type="Proteomes" id="UP000654075"/>
    </source>
</evidence>
<dbReference type="InterPro" id="IPR006297">
    <property type="entry name" value="EF-4"/>
</dbReference>
<keyword evidence="4" id="KW-1185">Reference proteome</keyword>
<dbReference type="Gene3D" id="2.40.30.10">
    <property type="entry name" value="Translation factors"/>
    <property type="match status" value="1"/>
</dbReference>
<accession>A0A813EGV6</accession>
<comment type="caution">
    <text evidence="3">The sequence shown here is derived from an EMBL/GenBank/DDBJ whole genome shotgun (WGS) entry which is preliminary data.</text>
</comment>